<dbReference type="OMA" id="NCTRILI"/>
<name>A0A9W2ZIT3_BIOGL</name>
<evidence type="ECO:0000313" key="8">
    <source>
        <dbReference type="RefSeq" id="XP_055874868.1"/>
    </source>
</evidence>
<dbReference type="Gene3D" id="1.20.1070.10">
    <property type="entry name" value="Rhodopsin 7-helix transmembrane proteins"/>
    <property type="match status" value="1"/>
</dbReference>
<dbReference type="GO" id="GO:0004930">
    <property type="term" value="F:G protein-coupled receptor activity"/>
    <property type="evidence" value="ECO:0007669"/>
    <property type="project" value="InterPro"/>
</dbReference>
<feature type="transmembrane region" description="Helical" evidence="5">
    <location>
        <begin position="784"/>
        <end position="813"/>
    </location>
</feature>
<dbReference type="GO" id="GO:0016020">
    <property type="term" value="C:membrane"/>
    <property type="evidence" value="ECO:0007669"/>
    <property type="project" value="UniProtKB-SubCell"/>
</dbReference>
<dbReference type="Proteomes" id="UP001165740">
    <property type="component" value="Chromosome 2"/>
</dbReference>
<dbReference type="CDD" id="cd15039">
    <property type="entry name" value="7tmB3_Methuselah-like"/>
    <property type="match status" value="1"/>
</dbReference>
<gene>
    <name evidence="8" type="primary">LOC129924449</name>
</gene>
<feature type="transmembrane region" description="Helical" evidence="5">
    <location>
        <begin position="860"/>
        <end position="881"/>
    </location>
</feature>
<keyword evidence="2 5" id="KW-0812">Transmembrane</keyword>
<dbReference type="OrthoDB" id="6153483at2759"/>
<feature type="transmembrane region" description="Helical" evidence="5">
    <location>
        <begin position="669"/>
        <end position="688"/>
    </location>
</feature>
<dbReference type="PANTHER" id="PTHR45902">
    <property type="entry name" value="LATROPHILIN RECEPTOR-LIKE PROTEIN A"/>
    <property type="match status" value="1"/>
</dbReference>
<dbReference type="GeneID" id="129924449"/>
<sequence>MQHYNMSLKLFISLSFLVIILFHVTIVNAFNFVDWNKTEHSATEFQLSVCPRRCNGSNAVEVRFFVNCLLCANCYCDRPACEIHGRCCPDVSIPVFNLDIKAAETVLTNTAKPELAPTDDLSPRLVCYMFLLVRSCLPNYKENMTIMELCEEDLPQHQQTPDVFIETKDDSTEIFYNNIYCIICNNVDQTKLKKTQLKIGQPYSYNSTTKQSSIKGKFLMVKCENRRDFSQSHTFEKIHVYDMLDHDLVKACLEIKDEQFMIQWFSSLDVVYFENIFCAISFKKYLIPSKTFSTYSCTTQAADELPLYVFSMLLNFKRTSLETEKNQKAEGNPFLETSKWLAPDGRQLKIECARGKTLKKNNCVDYTKYDSQKYISSLGFILEKEDVNIITNRFGGNNSITQVMQTIISQLIVKLKSFYNSTMQHCVQVGLAKNISKFEVTPYIFTVRMIVQIINATNFLRMQFESYFITEILQNELLLGYTYINITLKPFVIMRLTCFENAMTVLNFSTFVDSENLCTENFTSVDIVTCFESNIENLVYINELTSCSYVRLNTTQYQVVVDEKAVPPNVTITIDFQVTKIKITENRDLIMVNVDKNENLDVCVALLDRKLKQVKDTVRLADHCKDTLCMVENILTLLCFLISIVCLLLTLLTYCMFPVLRTKAGVNNIFLSFSLLSAQVSLMISAYTSAPSIPCKLIGIMTHFLWLWNFSWNFICSFNMVRVFTASRGMNNQRNMTHGTWKWLSGSFILPVLVVSAVIVYNHFTSQGREFGYGNEQCYLDSPLLIGLTVATPLFVITLINVSFFLVAVYKIYSVRRLQSDFVPSTAQDFSMTIYIKLSTVTGMFWIVAVLAEFSDNKIFGFIALVLNGLQGLAIFLAFVCNKRVVSLYYSLWRRHQA</sequence>
<evidence type="ECO:0000259" key="6">
    <source>
        <dbReference type="PROSITE" id="PS50261"/>
    </source>
</evidence>
<dbReference type="InterPro" id="IPR000832">
    <property type="entry name" value="GPCR_2_secretin-like"/>
</dbReference>
<keyword evidence="3 5" id="KW-1133">Transmembrane helix</keyword>
<feature type="transmembrane region" description="Helical" evidence="5">
    <location>
        <begin position="700"/>
        <end position="721"/>
    </location>
</feature>
<evidence type="ECO:0000313" key="7">
    <source>
        <dbReference type="Proteomes" id="UP001165740"/>
    </source>
</evidence>
<protein>
    <submittedName>
        <fullName evidence="8">Uncharacterized protein LOC129924449</fullName>
    </submittedName>
</protein>
<evidence type="ECO:0000256" key="1">
    <source>
        <dbReference type="ARBA" id="ARBA00004141"/>
    </source>
</evidence>
<dbReference type="GO" id="GO:0007166">
    <property type="term" value="P:cell surface receptor signaling pathway"/>
    <property type="evidence" value="ECO:0007669"/>
    <property type="project" value="InterPro"/>
</dbReference>
<dbReference type="InterPro" id="IPR017981">
    <property type="entry name" value="GPCR_2-like_7TM"/>
</dbReference>
<organism evidence="7 8">
    <name type="scientific">Biomphalaria glabrata</name>
    <name type="common">Bloodfluke planorb</name>
    <name type="synonym">Freshwater snail</name>
    <dbReference type="NCBI Taxonomy" id="6526"/>
    <lineage>
        <taxon>Eukaryota</taxon>
        <taxon>Metazoa</taxon>
        <taxon>Spiralia</taxon>
        <taxon>Lophotrochozoa</taxon>
        <taxon>Mollusca</taxon>
        <taxon>Gastropoda</taxon>
        <taxon>Heterobranchia</taxon>
        <taxon>Euthyneura</taxon>
        <taxon>Panpulmonata</taxon>
        <taxon>Hygrophila</taxon>
        <taxon>Lymnaeoidea</taxon>
        <taxon>Planorbidae</taxon>
        <taxon>Biomphalaria</taxon>
    </lineage>
</organism>
<dbReference type="Pfam" id="PF00002">
    <property type="entry name" value="7tm_2"/>
    <property type="match status" value="1"/>
</dbReference>
<dbReference type="RefSeq" id="XP_055874868.1">
    <property type="nucleotide sequence ID" value="XM_056018893.1"/>
</dbReference>
<feature type="transmembrane region" description="Helical" evidence="5">
    <location>
        <begin position="634"/>
        <end position="657"/>
    </location>
</feature>
<keyword evidence="4 5" id="KW-0472">Membrane</keyword>
<feature type="transmembrane region" description="Helical" evidence="5">
    <location>
        <begin position="834"/>
        <end position="854"/>
    </location>
</feature>
<evidence type="ECO:0000256" key="5">
    <source>
        <dbReference type="SAM" id="Phobius"/>
    </source>
</evidence>
<feature type="transmembrane region" description="Helical" evidence="5">
    <location>
        <begin position="741"/>
        <end position="764"/>
    </location>
</feature>
<reference evidence="8" key="1">
    <citation type="submission" date="2025-08" db="UniProtKB">
        <authorList>
            <consortium name="RefSeq"/>
        </authorList>
    </citation>
    <scope>IDENTIFICATION</scope>
</reference>
<dbReference type="PANTHER" id="PTHR45902:SF1">
    <property type="entry name" value="LATROPHILIN RECEPTOR-LIKE PROTEIN A"/>
    <property type="match status" value="1"/>
</dbReference>
<dbReference type="PROSITE" id="PS50261">
    <property type="entry name" value="G_PROTEIN_RECEP_F2_4"/>
    <property type="match status" value="1"/>
</dbReference>
<keyword evidence="7" id="KW-1185">Reference proteome</keyword>
<dbReference type="AlphaFoldDB" id="A0A9W2ZIT3"/>
<feature type="domain" description="G-protein coupled receptors family 2 profile 2" evidence="6">
    <location>
        <begin position="632"/>
        <end position="883"/>
    </location>
</feature>
<proteinExistence type="predicted"/>
<accession>A0A9W2ZIT3</accession>
<comment type="subcellular location">
    <subcellularLocation>
        <location evidence="1">Membrane</location>
        <topology evidence="1">Multi-pass membrane protein</topology>
    </subcellularLocation>
</comment>
<evidence type="ECO:0000256" key="3">
    <source>
        <dbReference type="ARBA" id="ARBA00022989"/>
    </source>
</evidence>
<evidence type="ECO:0000256" key="4">
    <source>
        <dbReference type="ARBA" id="ARBA00023136"/>
    </source>
</evidence>
<evidence type="ECO:0000256" key="2">
    <source>
        <dbReference type="ARBA" id="ARBA00022692"/>
    </source>
</evidence>
<dbReference type="InterPro" id="IPR053231">
    <property type="entry name" value="GPCR_LN-TM7"/>
</dbReference>